<dbReference type="AlphaFoldDB" id="Q7PZ32"/>
<accession>Q7PZ32</accession>
<sequence length="72" mass="8148">KFSQQVLKVEKSFQYKKSKKCLKRICSPNITQVQCSVKRSVSLYLPCSYPGVCVCARAEELFSLFGCAVLHL</sequence>
<reference evidence="1" key="4">
    <citation type="journal article" date="2007" name="Genome Biol.">
        <title>Update of the Anopheles gambiae PEST genome assembly.</title>
        <authorList>
            <person name="Sharakhova M.V."/>
            <person name="Hammond M.P."/>
            <person name="Lobo N.F."/>
            <person name="Krzywinski J."/>
            <person name="Unger M.F."/>
            <person name="Hillenmeyer M.E."/>
            <person name="Bruggner R.V."/>
            <person name="Birney E."/>
            <person name="Collins F.H."/>
        </authorList>
    </citation>
    <scope>NUCLEOTIDE SEQUENCE</scope>
    <source>
        <strain evidence="1">PEST</strain>
    </source>
</reference>
<proteinExistence type="predicted"/>
<reference evidence="1" key="5">
    <citation type="submission" date="2011-05" db="EMBL/GenBank/DDBJ databases">
        <authorList>
            <consortium name="VectorBase"/>
        </authorList>
    </citation>
    <scope>NUCLEOTIDE SEQUENCE</scope>
    <source>
        <strain evidence="1">PEST</strain>
    </source>
</reference>
<feature type="non-terminal residue" evidence="1">
    <location>
        <position position="72"/>
    </location>
</feature>
<gene>
    <name evidence="1" type="ORF">AgaP_AGAP011699</name>
</gene>
<organism evidence="1">
    <name type="scientific">Anopheles gambiae</name>
    <name type="common">African malaria mosquito</name>
    <dbReference type="NCBI Taxonomy" id="7165"/>
    <lineage>
        <taxon>Eukaryota</taxon>
        <taxon>Metazoa</taxon>
        <taxon>Ecdysozoa</taxon>
        <taxon>Arthropoda</taxon>
        <taxon>Hexapoda</taxon>
        <taxon>Insecta</taxon>
        <taxon>Pterygota</taxon>
        <taxon>Neoptera</taxon>
        <taxon>Endopterygota</taxon>
        <taxon>Diptera</taxon>
        <taxon>Nematocera</taxon>
        <taxon>Culicoidea</taxon>
        <taxon>Culicidae</taxon>
        <taxon>Anophelinae</taxon>
        <taxon>Anopheles</taxon>
    </lineage>
</organism>
<evidence type="ECO:0000313" key="1">
    <source>
        <dbReference type="EMBL" id="EAA00483.2"/>
    </source>
</evidence>
<name>Q7PZ32_ANOGA</name>
<dbReference type="HOGENOM" id="CLU_2729432_0_0_1"/>
<feature type="non-terminal residue" evidence="1">
    <location>
        <position position="1"/>
    </location>
</feature>
<reference evidence="1" key="1">
    <citation type="journal article" date="2002" name="Science">
        <title>The genome sequence of the malaria mosquito Anopheles gambiae.</title>
        <authorList>
            <person name="Holt R.A."/>
            <person name="Subramanian G.M."/>
            <person name="Halpern A."/>
            <person name="Sutton G.G."/>
            <person name="Charlab R."/>
            <person name="Nusskern D.R."/>
            <person name="Wincker P."/>
            <person name="Clark A.G."/>
            <person name="Ribeiro J.M."/>
            <person name="Wides R."/>
            <person name="Salzberg S.L."/>
            <person name="Loftus B."/>
            <person name="Yandell M."/>
            <person name="Majoros W.H."/>
            <person name="Rusch D.B."/>
            <person name="Lai Z."/>
            <person name="Kraft C.L."/>
            <person name="Abril J.F."/>
            <person name="Anthouard V."/>
            <person name="Arensburger P."/>
            <person name="Atkinson P.W."/>
            <person name="Baden H."/>
            <person name="de Berardinis V."/>
            <person name="Baldwin D."/>
            <person name="Benes V."/>
            <person name="Biedler J."/>
            <person name="Blass C."/>
            <person name="Bolanos R."/>
            <person name="Boscus D."/>
            <person name="Barnstead M."/>
            <person name="Cai S."/>
            <person name="Center A."/>
            <person name="Chaturverdi K."/>
            <person name="Christophides G.K."/>
            <person name="Chrystal M.A."/>
            <person name="Clamp M."/>
            <person name="Cravchik A."/>
            <person name="Curwen V."/>
            <person name="Dana A."/>
            <person name="Delcher A."/>
            <person name="Dew I."/>
            <person name="Evans C.A."/>
            <person name="Flanigan M."/>
            <person name="Grundschober-Freimoser A."/>
            <person name="Friedli L."/>
            <person name="Gu Z."/>
            <person name="Guan P."/>
            <person name="Guigo R."/>
            <person name="Hillenmeyer M.E."/>
            <person name="Hladun S.L."/>
            <person name="Hogan J.R."/>
            <person name="Hong Y.S."/>
            <person name="Hoover J."/>
            <person name="Jaillon O."/>
            <person name="Ke Z."/>
            <person name="Kodira C."/>
            <person name="Kokoza E."/>
            <person name="Koutsos A."/>
            <person name="Letunic I."/>
            <person name="Levitsky A."/>
            <person name="Liang Y."/>
            <person name="Lin J.J."/>
            <person name="Lobo N.F."/>
            <person name="Lopez J.R."/>
            <person name="Malek J.A."/>
            <person name="McIntosh T.C."/>
            <person name="Meister S."/>
            <person name="Miller J."/>
            <person name="Mobarry C."/>
            <person name="Mongin E."/>
            <person name="Murphy S.D."/>
            <person name="O'Brochta D.A."/>
            <person name="Pfannkoch C."/>
            <person name="Qi R."/>
            <person name="Regier M.A."/>
            <person name="Remington K."/>
            <person name="Shao H."/>
            <person name="Sharakhova M.V."/>
            <person name="Sitter C.D."/>
            <person name="Shetty J."/>
            <person name="Smith T.J."/>
            <person name="Strong R."/>
            <person name="Sun J."/>
            <person name="Thomasova D."/>
            <person name="Ton L.Q."/>
            <person name="Topalis P."/>
            <person name="Tu Z."/>
            <person name="Unger M.F."/>
            <person name="Walenz B."/>
            <person name="Wang A."/>
            <person name="Wang J."/>
            <person name="Wang M."/>
            <person name="Wang X."/>
            <person name="Woodford K.J."/>
            <person name="Wortman J.R."/>
            <person name="Wu M."/>
            <person name="Yao A."/>
            <person name="Zdobnov E.M."/>
            <person name="Zhang H."/>
            <person name="Zhao Q."/>
            <person name="Zhao S."/>
            <person name="Zhu S.C."/>
            <person name="Zhimulev I."/>
            <person name="Coluzzi M."/>
            <person name="della Torre A."/>
            <person name="Roth C.W."/>
            <person name="Louis C."/>
            <person name="Kalush F."/>
            <person name="Mural R.J."/>
            <person name="Myers E.W."/>
            <person name="Adams M.D."/>
            <person name="Smith H.O."/>
            <person name="Broder S."/>
            <person name="Gardner M.J."/>
            <person name="Fraser C.M."/>
            <person name="Birney E."/>
            <person name="Bork P."/>
            <person name="Brey P.T."/>
            <person name="Venter J.C."/>
            <person name="Weissenbach J."/>
            <person name="Kafatos F.C."/>
            <person name="Collins F.H."/>
            <person name="Hoffman S.L."/>
        </authorList>
    </citation>
    <scope>NUCLEOTIDE SEQUENCE [LARGE SCALE GENOMIC DNA]</scope>
    <source>
        <strain evidence="1">PEST</strain>
    </source>
</reference>
<protein>
    <submittedName>
        <fullName evidence="1">AGAP011699-PA</fullName>
    </submittedName>
</protein>
<reference evidence="1" key="2">
    <citation type="submission" date="2002-03" db="EMBL/GenBank/DDBJ databases">
        <authorList>
            <consortium name="The Anopheles Genome Sequencing Consortium"/>
        </authorList>
    </citation>
    <scope>NUCLEOTIDE SEQUENCE</scope>
    <source>
        <strain evidence="1">PEST</strain>
    </source>
</reference>
<dbReference type="PaxDb" id="7165-AGAP011699-PA"/>
<comment type="caution">
    <text evidence="1">The sequence shown here is derived from an EMBL/GenBank/DDBJ whole genome shotgun (WGS) entry which is preliminary data.</text>
</comment>
<reference evidence="1" key="3">
    <citation type="journal article" date="2004" name="Trends Parasitol.">
        <title>The Anopheles gambiae genome: an update.</title>
        <authorList>
            <person name="Mongin E."/>
            <person name="Louis C."/>
            <person name="Holt R.A."/>
            <person name="Birney E."/>
            <person name="Collins F.H."/>
        </authorList>
    </citation>
    <scope>NUCLEOTIDE SEQUENCE</scope>
    <source>
        <strain evidence="1">PEST</strain>
    </source>
</reference>
<dbReference type="EMBL" id="AAAB01008986">
    <property type="protein sequence ID" value="EAA00483.2"/>
    <property type="molecule type" value="Genomic_DNA"/>
</dbReference>